<evidence type="ECO:0000313" key="2">
    <source>
        <dbReference type="Proteomes" id="UP001183809"/>
    </source>
</evidence>
<keyword evidence="2" id="KW-1185">Reference proteome</keyword>
<protein>
    <recommendedName>
        <fullName evidence="3">Ferredoxin</fullName>
    </recommendedName>
</protein>
<accession>A0ABU2U241</accession>
<evidence type="ECO:0000313" key="1">
    <source>
        <dbReference type="EMBL" id="MDT0467116.1"/>
    </source>
</evidence>
<gene>
    <name evidence="1" type="ORF">RM764_29635</name>
</gene>
<proteinExistence type="predicted"/>
<dbReference type="RefSeq" id="WP_311698577.1">
    <property type="nucleotide sequence ID" value="NZ_JAVREY010000047.1"/>
</dbReference>
<dbReference type="EMBL" id="JAVREY010000047">
    <property type="protein sequence ID" value="MDT0467116.1"/>
    <property type="molecule type" value="Genomic_DNA"/>
</dbReference>
<organism evidence="1 2">
    <name type="scientific">Streptomyces gibsoniae</name>
    <dbReference type="NCBI Taxonomy" id="3075529"/>
    <lineage>
        <taxon>Bacteria</taxon>
        <taxon>Bacillati</taxon>
        <taxon>Actinomycetota</taxon>
        <taxon>Actinomycetes</taxon>
        <taxon>Kitasatosporales</taxon>
        <taxon>Streptomycetaceae</taxon>
        <taxon>Streptomyces</taxon>
    </lineage>
</organism>
<sequence>MKLVCAKHPNTEVTLNRTAEGRWDICGLPCPCIAERAAEHIRQATEDPP</sequence>
<dbReference type="Proteomes" id="UP001183809">
    <property type="component" value="Unassembled WGS sequence"/>
</dbReference>
<comment type="caution">
    <text evidence="1">The sequence shown here is derived from an EMBL/GenBank/DDBJ whole genome shotgun (WGS) entry which is preliminary data.</text>
</comment>
<evidence type="ECO:0008006" key="3">
    <source>
        <dbReference type="Google" id="ProtNLM"/>
    </source>
</evidence>
<reference evidence="2" key="1">
    <citation type="submission" date="2023-07" db="EMBL/GenBank/DDBJ databases">
        <title>30 novel species of actinomycetes from the DSMZ collection.</title>
        <authorList>
            <person name="Nouioui I."/>
        </authorList>
    </citation>
    <scope>NUCLEOTIDE SEQUENCE [LARGE SCALE GENOMIC DNA]</scope>
    <source>
        <strain evidence="2">DSM 41699</strain>
    </source>
</reference>
<name>A0ABU2U241_9ACTN</name>